<sequence length="331" mass="35027">MRKTIKKAVLGLASATAVFFGTTAANASGFENYIGFELNNTNNAPYIILSNIVTPSFRSVAAVLAALLPAGPVPVVTGPDASIQTGSISDRPIAAIPATRPVETAAIAPAGKPSITASRPSGAVFDTVAFPMKRLGALKKFAPSLDEMAGGGAFDCKGSACNAAANAIKASFSRTAQSSIRDRLNAINATVNRSIQYRRDKDLYRTADRWAKPSETIARQAGDCEDFAILKMAALHAAGTSLDDMALVILYDQRREFYHAVLSVSVGDTYYILDNMRDDVLADAKLPDYLPLYSIVEGRGFFHGQRVASRKLVAGAATPIDKIAPGEGPLL</sequence>
<dbReference type="PANTHER" id="PTHR39327:SF1">
    <property type="entry name" value="BLR5470 PROTEIN"/>
    <property type="match status" value="1"/>
</dbReference>
<comment type="caution">
    <text evidence="2">The sequence shown here is derived from an EMBL/GenBank/DDBJ whole genome shotgun (WGS) entry which is preliminary data.</text>
</comment>
<dbReference type="InterPro" id="IPR038765">
    <property type="entry name" value="Papain-like_cys_pep_sf"/>
</dbReference>
<keyword evidence="1" id="KW-0732">Signal</keyword>
<reference evidence="2 3" key="1">
    <citation type="submission" date="2020-04" db="EMBL/GenBank/DDBJ databases">
        <title>Rhizobium sp. S-51 isolated from soil.</title>
        <authorList>
            <person name="Dahal R.H."/>
        </authorList>
    </citation>
    <scope>NUCLEOTIDE SEQUENCE [LARGE SCALE GENOMIC DNA]</scope>
    <source>
        <strain evidence="2 3">S-51</strain>
    </source>
</reference>
<accession>A0A7Y0FY75</accession>
<dbReference type="SUPFAM" id="SSF54001">
    <property type="entry name" value="Cysteine proteinases"/>
    <property type="match status" value="1"/>
</dbReference>
<dbReference type="Proteomes" id="UP000541470">
    <property type="component" value="Unassembled WGS sequence"/>
</dbReference>
<evidence type="ECO:0000313" key="2">
    <source>
        <dbReference type="EMBL" id="NML76394.1"/>
    </source>
</evidence>
<dbReference type="AlphaFoldDB" id="A0A7Y0FY75"/>
<gene>
    <name evidence="2" type="ORF">HHL25_19870</name>
</gene>
<dbReference type="PANTHER" id="PTHR39327">
    <property type="match status" value="1"/>
</dbReference>
<feature type="signal peptide" evidence="1">
    <location>
        <begin position="1"/>
        <end position="27"/>
    </location>
</feature>
<protein>
    <submittedName>
        <fullName evidence="2">Transglutaminase-like cysteine peptidase</fullName>
    </submittedName>
</protein>
<feature type="chain" id="PRO_5031088903" evidence="1">
    <location>
        <begin position="28"/>
        <end position="331"/>
    </location>
</feature>
<evidence type="ECO:0000313" key="3">
    <source>
        <dbReference type="Proteomes" id="UP000541470"/>
    </source>
</evidence>
<dbReference type="Gene3D" id="3.10.620.30">
    <property type="match status" value="1"/>
</dbReference>
<keyword evidence="3" id="KW-1185">Reference proteome</keyword>
<evidence type="ECO:0000256" key="1">
    <source>
        <dbReference type="SAM" id="SignalP"/>
    </source>
</evidence>
<name>A0A7Y0FY75_9HYPH</name>
<dbReference type="Pfam" id="PF06035">
    <property type="entry name" value="Peptidase_C93"/>
    <property type="match status" value="1"/>
</dbReference>
<dbReference type="InterPro" id="IPR010319">
    <property type="entry name" value="Transglutaminase-like_Cys_pept"/>
</dbReference>
<dbReference type="EMBL" id="JABBGK010000006">
    <property type="protein sequence ID" value="NML76394.1"/>
    <property type="molecule type" value="Genomic_DNA"/>
</dbReference>
<organism evidence="2 3">
    <name type="scientific">Rhizobium terricola</name>
    <dbReference type="NCBI Taxonomy" id="2728849"/>
    <lineage>
        <taxon>Bacteria</taxon>
        <taxon>Pseudomonadati</taxon>
        <taxon>Pseudomonadota</taxon>
        <taxon>Alphaproteobacteria</taxon>
        <taxon>Hyphomicrobiales</taxon>
        <taxon>Rhizobiaceae</taxon>
        <taxon>Rhizobium/Agrobacterium group</taxon>
        <taxon>Rhizobium</taxon>
    </lineage>
</organism>
<proteinExistence type="predicted"/>